<dbReference type="GeneID" id="6080137"/>
<evidence type="ECO:0000256" key="5">
    <source>
        <dbReference type="ARBA" id="ARBA00022823"/>
    </source>
</evidence>
<comment type="similarity">
    <text evidence="3 9">Belongs to the 2-oxoacid dehydrogenase family.</text>
</comment>
<name>B0DKQ0_LACBS</name>
<dbReference type="GO" id="GO:0016407">
    <property type="term" value="F:acetyltransferase activity"/>
    <property type="evidence" value="ECO:0007669"/>
    <property type="project" value="TreeGrafter"/>
</dbReference>
<evidence type="ECO:0000256" key="1">
    <source>
        <dbReference type="ARBA" id="ARBA00001938"/>
    </source>
</evidence>
<evidence type="ECO:0000256" key="2">
    <source>
        <dbReference type="ARBA" id="ARBA00004305"/>
    </source>
</evidence>
<feature type="domain" description="Peripheral subunit-binding (PSBD)" evidence="11">
    <location>
        <begin position="164"/>
        <end position="202"/>
    </location>
</feature>
<dbReference type="STRING" id="486041.B0DKQ0"/>
<evidence type="ECO:0000256" key="3">
    <source>
        <dbReference type="ARBA" id="ARBA00007317"/>
    </source>
</evidence>
<sequence>MFARPIPRLLGRSWARSSFHSTASFWASKRVVHKFKLADIGEGITECEVIKWSVKPLQVIQAFEPLCEVQSDKASVEITSPFEGVVKELLVQEGEVAKVGAGLCLIEVDEETKEGEEVGKEASTPAVEIAPPSVEEPTLKKRGVHPLDPKYVPEPGQARKEDVFAAPSVRHLARQNGVDLGLLVPGSGKAGRIEKRDVEAYLARSTTTEQTTPLAVADQQEDVVVELGRTRYGMWKAMVKSLEIPHFGYSTTLDVTELHNLLPIFNNHIPPHFLPSTSGTQPPPVNPSALYPAPSPPRVTESHQYTRLTYLPILLKTLSKAMIEWPLLRSSITPGTNDPTAKPTLTIRPSADISIALSTPSGLYTPTLQSVNTHSIYSLTSQLKHLSYLGRQTPCGLTPKEMPKRGGTVTVSNVGAIGAGEFASPVLVPGGGVAIVAIGRAKWVWDVDRGDGKGERRLKVGISWSADHRVVEGAELAAFVECWRGYVEVPQRLIAEGV</sequence>
<dbReference type="PROSITE" id="PS50968">
    <property type="entry name" value="BIOTINYL_LIPOYL"/>
    <property type="match status" value="1"/>
</dbReference>
<dbReference type="EC" id="2.3.1.-" evidence="9"/>
<dbReference type="InterPro" id="IPR050743">
    <property type="entry name" value="2-oxoacid_DH_E2_comp"/>
</dbReference>
<dbReference type="Gene3D" id="2.40.50.100">
    <property type="match status" value="1"/>
</dbReference>
<evidence type="ECO:0000256" key="8">
    <source>
        <dbReference type="ARBA" id="ARBA00023315"/>
    </source>
</evidence>
<organism evidence="13">
    <name type="scientific">Laccaria bicolor (strain S238N-H82 / ATCC MYA-4686)</name>
    <name type="common">Bicoloured deceiver</name>
    <name type="synonym">Laccaria laccata var. bicolor</name>
    <dbReference type="NCBI Taxonomy" id="486041"/>
    <lineage>
        <taxon>Eukaryota</taxon>
        <taxon>Fungi</taxon>
        <taxon>Dikarya</taxon>
        <taxon>Basidiomycota</taxon>
        <taxon>Agaricomycotina</taxon>
        <taxon>Agaricomycetes</taxon>
        <taxon>Agaricomycetidae</taxon>
        <taxon>Agaricales</taxon>
        <taxon>Agaricineae</taxon>
        <taxon>Hydnangiaceae</taxon>
        <taxon>Laccaria</taxon>
    </lineage>
</organism>
<dbReference type="SUPFAM" id="SSF52777">
    <property type="entry name" value="CoA-dependent acyltransferases"/>
    <property type="match status" value="1"/>
</dbReference>
<dbReference type="SUPFAM" id="SSF51230">
    <property type="entry name" value="Single hybrid motif"/>
    <property type="match status" value="1"/>
</dbReference>
<dbReference type="InterPro" id="IPR036625">
    <property type="entry name" value="E3-bd_dom_sf"/>
</dbReference>
<comment type="subcellular location">
    <subcellularLocation>
        <location evidence="2">Mitochondrion matrix</location>
    </subcellularLocation>
</comment>
<dbReference type="InterPro" id="IPR011053">
    <property type="entry name" value="Single_hybrid_motif"/>
</dbReference>
<evidence type="ECO:0000259" key="10">
    <source>
        <dbReference type="PROSITE" id="PS50968"/>
    </source>
</evidence>
<dbReference type="InterPro" id="IPR001078">
    <property type="entry name" value="2-oxoacid_DH_actylTfrase"/>
</dbReference>
<dbReference type="InParanoid" id="B0DKQ0"/>
<dbReference type="Pfam" id="PF00198">
    <property type="entry name" value="2-oxoacid_dh"/>
    <property type="match status" value="1"/>
</dbReference>
<proteinExistence type="inferred from homology"/>
<dbReference type="PANTHER" id="PTHR43178">
    <property type="entry name" value="DIHYDROLIPOAMIDE ACETYLTRANSFERASE COMPONENT OF PYRUVATE DEHYDROGENASE COMPLEX"/>
    <property type="match status" value="1"/>
</dbReference>
<dbReference type="PROSITE" id="PS51826">
    <property type="entry name" value="PSBD"/>
    <property type="match status" value="1"/>
</dbReference>
<reference evidence="12 13" key="1">
    <citation type="journal article" date="2008" name="Nature">
        <title>The genome of Laccaria bicolor provides insights into mycorrhizal symbiosis.</title>
        <authorList>
            <person name="Martin F."/>
            <person name="Aerts A."/>
            <person name="Ahren D."/>
            <person name="Brun A."/>
            <person name="Danchin E.G.J."/>
            <person name="Duchaussoy F."/>
            <person name="Gibon J."/>
            <person name="Kohler A."/>
            <person name="Lindquist E."/>
            <person name="Pereda V."/>
            <person name="Salamov A."/>
            <person name="Shapiro H.J."/>
            <person name="Wuyts J."/>
            <person name="Blaudez D."/>
            <person name="Buee M."/>
            <person name="Brokstein P."/>
            <person name="Canbaeck B."/>
            <person name="Cohen D."/>
            <person name="Courty P.E."/>
            <person name="Coutinho P.M."/>
            <person name="Delaruelle C."/>
            <person name="Detter J.C."/>
            <person name="Deveau A."/>
            <person name="DiFazio S."/>
            <person name="Duplessis S."/>
            <person name="Fraissinet-Tachet L."/>
            <person name="Lucic E."/>
            <person name="Frey-Klett P."/>
            <person name="Fourrey C."/>
            <person name="Feussner I."/>
            <person name="Gay G."/>
            <person name="Grimwood J."/>
            <person name="Hoegger P.J."/>
            <person name="Jain P."/>
            <person name="Kilaru S."/>
            <person name="Labbe J."/>
            <person name="Lin Y.C."/>
            <person name="Legue V."/>
            <person name="Le Tacon F."/>
            <person name="Marmeisse R."/>
            <person name="Melayah D."/>
            <person name="Montanini B."/>
            <person name="Muratet M."/>
            <person name="Nehls U."/>
            <person name="Niculita-Hirzel H."/>
            <person name="Oudot-Le Secq M.P."/>
            <person name="Peter M."/>
            <person name="Quesneville H."/>
            <person name="Rajashekar B."/>
            <person name="Reich M."/>
            <person name="Rouhier N."/>
            <person name="Schmutz J."/>
            <person name="Yin T."/>
            <person name="Chalot M."/>
            <person name="Henrissat B."/>
            <person name="Kuees U."/>
            <person name="Lucas S."/>
            <person name="Van de Peer Y."/>
            <person name="Podila G.K."/>
            <person name="Polle A."/>
            <person name="Pukkila P.J."/>
            <person name="Richardson P.M."/>
            <person name="Rouze P."/>
            <person name="Sanders I.R."/>
            <person name="Stajich J.E."/>
            <person name="Tunlid A."/>
            <person name="Tuskan G."/>
            <person name="Grigoriev I.V."/>
        </authorList>
    </citation>
    <scope>NUCLEOTIDE SEQUENCE [LARGE SCALE GENOMIC DNA]</scope>
    <source>
        <strain evidence="13">S238N-H82 / ATCC MYA-4686</strain>
    </source>
</reference>
<dbReference type="EMBL" id="DS547116">
    <property type="protein sequence ID" value="EDR04780.1"/>
    <property type="molecule type" value="Genomic_DNA"/>
</dbReference>
<dbReference type="PANTHER" id="PTHR43178:SF5">
    <property type="entry name" value="LIPOAMIDE ACYLTRANSFERASE COMPONENT OF BRANCHED-CHAIN ALPHA-KETO ACID DEHYDROGENASE COMPLEX, MITOCHONDRIAL"/>
    <property type="match status" value="1"/>
</dbReference>
<dbReference type="Pfam" id="PF02817">
    <property type="entry name" value="E3_binding"/>
    <property type="match status" value="1"/>
</dbReference>
<dbReference type="FunFam" id="2.40.50.100:FF:000013">
    <property type="entry name" value="Dihydrolipoamide acetyltransferase component of pyruvate dehydrogenase complex"/>
    <property type="match status" value="1"/>
</dbReference>
<dbReference type="HOGENOM" id="CLU_016733_10_0_1"/>
<evidence type="ECO:0000256" key="4">
    <source>
        <dbReference type="ARBA" id="ARBA00022679"/>
    </source>
</evidence>
<accession>B0DKQ0</accession>
<dbReference type="Proteomes" id="UP000001194">
    <property type="component" value="Unassembled WGS sequence"/>
</dbReference>
<dbReference type="RefSeq" id="XP_001884604.1">
    <property type="nucleotide sequence ID" value="XM_001884569.1"/>
</dbReference>
<keyword evidence="8 9" id="KW-0012">Acyltransferase</keyword>
<dbReference type="GO" id="GO:0005759">
    <property type="term" value="C:mitochondrial matrix"/>
    <property type="evidence" value="ECO:0007669"/>
    <property type="project" value="UniProtKB-SubCell"/>
</dbReference>
<dbReference type="Gene3D" id="3.30.559.10">
    <property type="entry name" value="Chloramphenicol acetyltransferase-like domain"/>
    <property type="match status" value="1"/>
</dbReference>
<keyword evidence="6" id="KW-0809">Transit peptide</keyword>
<dbReference type="SUPFAM" id="SSF47005">
    <property type="entry name" value="Peripheral subunit-binding domain of 2-oxo acid dehydrogenase complex"/>
    <property type="match status" value="1"/>
</dbReference>
<dbReference type="InterPro" id="IPR004167">
    <property type="entry name" value="PSBD"/>
</dbReference>
<dbReference type="InterPro" id="IPR000089">
    <property type="entry name" value="Biotin_lipoyl"/>
</dbReference>
<dbReference type="GO" id="GO:0045333">
    <property type="term" value="P:cellular respiration"/>
    <property type="evidence" value="ECO:0007669"/>
    <property type="project" value="UniProtKB-ARBA"/>
</dbReference>
<evidence type="ECO:0000256" key="9">
    <source>
        <dbReference type="RuleBase" id="RU003423"/>
    </source>
</evidence>
<comment type="cofactor">
    <cofactor evidence="1 9">
        <name>(R)-lipoate</name>
        <dbReference type="ChEBI" id="CHEBI:83088"/>
    </cofactor>
</comment>
<dbReference type="Gene3D" id="4.10.320.10">
    <property type="entry name" value="E3-binding domain"/>
    <property type="match status" value="1"/>
</dbReference>
<dbReference type="Pfam" id="PF00364">
    <property type="entry name" value="Biotin_lipoyl"/>
    <property type="match status" value="1"/>
</dbReference>
<dbReference type="KEGG" id="lbc:LACBIDRAFT_303987"/>
<keyword evidence="4 9" id="KW-0808">Transferase</keyword>
<evidence type="ECO:0000313" key="13">
    <source>
        <dbReference type="Proteomes" id="UP000001194"/>
    </source>
</evidence>
<dbReference type="AlphaFoldDB" id="B0DKQ0"/>
<keyword evidence="13" id="KW-1185">Reference proteome</keyword>
<feature type="domain" description="Lipoyl-binding" evidence="10">
    <location>
        <begin position="32"/>
        <end position="107"/>
    </location>
</feature>
<evidence type="ECO:0000256" key="6">
    <source>
        <dbReference type="ARBA" id="ARBA00022946"/>
    </source>
</evidence>
<protein>
    <recommendedName>
        <fullName evidence="9">Dihydrolipoamide acetyltransferase component of pyruvate dehydrogenase complex</fullName>
        <ecNumber evidence="9">2.3.1.-</ecNumber>
    </recommendedName>
</protein>
<gene>
    <name evidence="12" type="ORF">LACBIDRAFT_303987</name>
</gene>
<keyword evidence="5 9" id="KW-0450">Lipoyl</keyword>
<evidence type="ECO:0000313" key="12">
    <source>
        <dbReference type="EMBL" id="EDR04780.1"/>
    </source>
</evidence>
<dbReference type="CDD" id="cd06849">
    <property type="entry name" value="lipoyl_domain"/>
    <property type="match status" value="1"/>
</dbReference>
<dbReference type="OrthoDB" id="15567at2759"/>
<evidence type="ECO:0000259" key="11">
    <source>
        <dbReference type="PROSITE" id="PS51826"/>
    </source>
</evidence>
<keyword evidence="7" id="KW-0496">Mitochondrion</keyword>
<dbReference type="GO" id="GO:0031405">
    <property type="term" value="F:lipoic acid binding"/>
    <property type="evidence" value="ECO:0007669"/>
    <property type="project" value="TreeGrafter"/>
</dbReference>
<evidence type="ECO:0000256" key="7">
    <source>
        <dbReference type="ARBA" id="ARBA00023128"/>
    </source>
</evidence>
<dbReference type="InterPro" id="IPR023213">
    <property type="entry name" value="CAT-like_dom_sf"/>
</dbReference>